<dbReference type="InterPro" id="IPR001667">
    <property type="entry name" value="DDH_dom"/>
</dbReference>
<dbReference type="EMBL" id="MSCH01000003">
    <property type="protein sequence ID" value="PQJ53623.1"/>
    <property type="molecule type" value="Genomic_DNA"/>
</dbReference>
<evidence type="ECO:0000313" key="4">
    <source>
        <dbReference type="Proteomes" id="UP000239007"/>
    </source>
</evidence>
<protein>
    <submittedName>
        <fullName evidence="3">Uncharacterized protein</fullName>
    </submittedName>
</protein>
<dbReference type="Proteomes" id="UP000239007">
    <property type="component" value="Unassembled WGS sequence"/>
</dbReference>
<keyword evidence="4" id="KW-1185">Reference proteome</keyword>
<dbReference type="Gene3D" id="3.10.310.30">
    <property type="match status" value="1"/>
</dbReference>
<proteinExistence type="predicted"/>
<sequence length="275" mass="30922">MSHLCIYHKSCPDGFGAALAVNVFLQREHSEDEHEWLPARHDDDAPDVTGKHVYIVDFAYSRETLIKMHEQAASLIVIDHHKTAQAALEGLDFCQFDMSKSGAYLAWEHFNKDLPVPKLIAYIQDRDIWQWKLPDSKEFSAGLQLMEMSFETWSELLTDEAVLPIIEQGRTILAYQQMEIKRAMKKTPEMITLCGYLVPCVNTTTLISDLGNELCQGHPFAAMYFETDTKRIYSLRSSADGIDVSAIANKFGGGGHFNAAGFSVEKPAITFPNVD</sequence>
<dbReference type="SUPFAM" id="SSF64182">
    <property type="entry name" value="DHH phosphoesterases"/>
    <property type="match status" value="1"/>
</dbReference>
<dbReference type="InterPro" id="IPR038763">
    <property type="entry name" value="DHH_sf"/>
</dbReference>
<accession>A0A2S7UUK3</accession>
<dbReference type="OrthoDB" id="10630at2"/>
<dbReference type="AlphaFoldDB" id="A0A2S7UUK3"/>
<dbReference type="RefSeq" id="WP_105052113.1">
    <property type="nucleotide sequence ID" value="NZ_BMYG01000002.1"/>
</dbReference>
<feature type="domain" description="DDH" evidence="1">
    <location>
        <begin position="12"/>
        <end position="111"/>
    </location>
</feature>
<dbReference type="PANTHER" id="PTHR46922">
    <property type="entry name" value="DHHA1 DOMAIN PROTEIN"/>
    <property type="match status" value="1"/>
</dbReference>
<dbReference type="InterPro" id="IPR003156">
    <property type="entry name" value="DHHA1_dom"/>
</dbReference>
<dbReference type="PANTHER" id="PTHR46922:SF4">
    <property type="entry name" value="DHHA1 DOMAIN PROTEIN"/>
    <property type="match status" value="1"/>
</dbReference>
<dbReference type="Pfam" id="PF02272">
    <property type="entry name" value="DHHA1"/>
    <property type="match status" value="1"/>
</dbReference>
<name>A0A2S7UUK3_9GAMM</name>
<dbReference type="Pfam" id="PF01368">
    <property type="entry name" value="DHH"/>
    <property type="match status" value="1"/>
</dbReference>
<feature type="domain" description="DHHA1" evidence="2">
    <location>
        <begin position="217"/>
        <end position="266"/>
    </location>
</feature>
<evidence type="ECO:0000259" key="1">
    <source>
        <dbReference type="Pfam" id="PF01368"/>
    </source>
</evidence>
<evidence type="ECO:0000313" key="3">
    <source>
        <dbReference type="EMBL" id="PQJ53623.1"/>
    </source>
</evidence>
<organism evidence="3 4">
    <name type="scientific">Psychrosphaera saromensis</name>
    <dbReference type="NCBI Taxonomy" id="716813"/>
    <lineage>
        <taxon>Bacteria</taxon>
        <taxon>Pseudomonadati</taxon>
        <taxon>Pseudomonadota</taxon>
        <taxon>Gammaproteobacteria</taxon>
        <taxon>Alteromonadales</taxon>
        <taxon>Pseudoalteromonadaceae</taxon>
        <taxon>Psychrosphaera</taxon>
    </lineage>
</organism>
<gene>
    <name evidence="3" type="ORF">BTO11_08060</name>
</gene>
<reference evidence="3 4" key="1">
    <citation type="submission" date="2016-12" db="EMBL/GenBank/DDBJ databases">
        <title>Diversity of luminous bacteria.</title>
        <authorList>
            <person name="Yoshizawa S."/>
            <person name="Kogure K."/>
        </authorList>
    </citation>
    <scope>NUCLEOTIDE SEQUENCE [LARGE SCALE GENOMIC DNA]</scope>
    <source>
        <strain evidence="3 4">SA4-48</strain>
    </source>
</reference>
<dbReference type="GO" id="GO:0003676">
    <property type="term" value="F:nucleic acid binding"/>
    <property type="evidence" value="ECO:0007669"/>
    <property type="project" value="InterPro"/>
</dbReference>
<comment type="caution">
    <text evidence="3">The sequence shown here is derived from an EMBL/GenBank/DDBJ whole genome shotgun (WGS) entry which is preliminary data.</text>
</comment>
<evidence type="ECO:0000259" key="2">
    <source>
        <dbReference type="Pfam" id="PF02272"/>
    </source>
</evidence>